<keyword evidence="3 8" id="KW-0812">Transmembrane</keyword>
<keyword evidence="2 8" id="KW-1134">Transmembrane beta strand</keyword>
<dbReference type="InterPro" id="IPR010827">
    <property type="entry name" value="BamA/TamA_POTRA"/>
</dbReference>
<dbReference type="AlphaFoldDB" id="A0A1G6AEB2"/>
<dbReference type="Gene3D" id="2.40.160.50">
    <property type="entry name" value="membrane protein fhac: a member of the omp85/tpsb transporter family"/>
    <property type="match status" value="1"/>
</dbReference>
<dbReference type="PIRSF" id="PIRSF006076">
    <property type="entry name" value="OM_assembly_OMP85"/>
    <property type="match status" value="1"/>
</dbReference>
<keyword evidence="4 8" id="KW-0732">Signal</keyword>
<keyword evidence="7 8" id="KW-0998">Cell outer membrane</keyword>
<keyword evidence="5 8" id="KW-0677">Repeat</keyword>
<dbReference type="InterPro" id="IPR000184">
    <property type="entry name" value="Bac_surfAg_D15"/>
</dbReference>
<comment type="similarity">
    <text evidence="8">Belongs to the BamA family.</text>
</comment>
<feature type="signal peptide" evidence="8">
    <location>
        <begin position="1"/>
        <end position="24"/>
    </location>
</feature>
<dbReference type="OrthoDB" id="9803054at2"/>
<evidence type="ECO:0000256" key="4">
    <source>
        <dbReference type="ARBA" id="ARBA00022729"/>
    </source>
</evidence>
<dbReference type="PANTHER" id="PTHR12815">
    <property type="entry name" value="SORTING AND ASSEMBLY MACHINERY SAMM50 PROTEIN FAMILY MEMBER"/>
    <property type="match status" value="1"/>
</dbReference>
<comment type="subunit">
    <text evidence="8">Part of the Bam complex.</text>
</comment>
<reference evidence="12" key="1">
    <citation type="submission" date="2016-10" db="EMBL/GenBank/DDBJ databases">
        <authorList>
            <person name="Varghese N."/>
            <person name="Submissions S."/>
        </authorList>
    </citation>
    <scope>NUCLEOTIDE SEQUENCE [LARGE SCALE GENOMIC DNA]</scope>
    <source>
        <strain evidence="12">CGMCC 1.10824</strain>
    </source>
</reference>
<evidence type="ECO:0000256" key="5">
    <source>
        <dbReference type="ARBA" id="ARBA00022737"/>
    </source>
</evidence>
<dbReference type="InterPro" id="IPR039910">
    <property type="entry name" value="D15-like"/>
</dbReference>
<keyword evidence="12" id="KW-1185">Reference proteome</keyword>
<evidence type="ECO:0000313" key="11">
    <source>
        <dbReference type="EMBL" id="SDB06712.1"/>
    </source>
</evidence>
<organism evidence="11 12">
    <name type="scientific">Pseudidiomarina indica</name>
    <dbReference type="NCBI Taxonomy" id="1159017"/>
    <lineage>
        <taxon>Bacteria</taxon>
        <taxon>Pseudomonadati</taxon>
        <taxon>Pseudomonadota</taxon>
        <taxon>Gammaproteobacteria</taxon>
        <taxon>Alteromonadales</taxon>
        <taxon>Idiomarinaceae</taxon>
        <taxon>Pseudidiomarina</taxon>
    </lineage>
</organism>
<dbReference type="Pfam" id="PF07244">
    <property type="entry name" value="POTRA"/>
    <property type="match status" value="4"/>
</dbReference>
<dbReference type="FunFam" id="3.10.20.310:FF:000002">
    <property type="entry name" value="Outer membrane protein assembly factor BamA"/>
    <property type="match status" value="1"/>
</dbReference>
<dbReference type="GO" id="GO:0051205">
    <property type="term" value="P:protein insertion into membrane"/>
    <property type="evidence" value="ECO:0007669"/>
    <property type="project" value="UniProtKB-UniRule"/>
</dbReference>
<dbReference type="EMBL" id="FMXN01000001">
    <property type="protein sequence ID" value="SDB06712.1"/>
    <property type="molecule type" value="Genomic_DNA"/>
</dbReference>
<evidence type="ECO:0000256" key="9">
    <source>
        <dbReference type="NCBIfam" id="TIGR03303"/>
    </source>
</evidence>
<evidence type="ECO:0000256" key="2">
    <source>
        <dbReference type="ARBA" id="ARBA00022452"/>
    </source>
</evidence>
<feature type="domain" description="POTRA" evidence="10">
    <location>
        <begin position="36"/>
        <end position="103"/>
    </location>
</feature>
<dbReference type="RefSeq" id="WP_092591007.1">
    <property type="nucleotide sequence ID" value="NZ_FMXN01000001.1"/>
</dbReference>
<dbReference type="InterPro" id="IPR023707">
    <property type="entry name" value="OM_assembly_BamA"/>
</dbReference>
<dbReference type="InterPro" id="IPR034746">
    <property type="entry name" value="POTRA"/>
</dbReference>
<evidence type="ECO:0000256" key="8">
    <source>
        <dbReference type="HAMAP-Rule" id="MF_01430"/>
    </source>
</evidence>
<sequence precursor="true">MTLKQLFLSALVAAASLPPQVASSAEGNTQISQDKFVVEDIRVRGLQRVALGAALTYIPIRVGDEVDANRIRNSIRSLNSAAYFENIVVSRDGNVLIFEVTERPTITAIEFDGNKDIKDDQLEESLNDSGVVVGEQLDRTMLSSIEAGLEDFFHGVGKYNANVEIQVIELPRNRVRLELKFDEGESAEIQQINIVGNHTFSDEELIREFELRDKLPWWNFLGERRYQKQQLTGDLEKLESFYRDRGYLAFRIESVQVSMTPDREGVYITINVDEGGIYNVREVNVIGDLKGHEEFLKRVTKIEPGTQYNAAYITQLEEVISRYYGQFGYAYTEVRAIPDMQEGSNEVDITFAVNPGQRVYVDRINFYGNNATADQVLRREMRQIEGAPLNEQLIEQSKLRLERLGFFETVETNTRKSETDPNRVEVDFTVKEQPSGSFNFSLGYGDYTGMQLGLGLAQENFLGSGNRAAINIQTNRFTKSASISYMDRYLTKDGVSLAGQVYVSEFNAGNIENYIRYNKKQFGLGASIGFPISEITSLNFGLSYRNEQITDVDSYEQVTQFYRPYVNQQDPNSGVEFNIFEASAGISRVTLNRGMFPTAGSMNSLNAEIATPNSDVNYFRLMYEYRHYYPLTDSHNFVFMTRLRLGYGNGYGSDDNGNDYLFPFYENFRLGGSDNLRGFEGNTIGPRAIYRYPQSIPGQPGYDGVPPGLPANPGADRLFVSRYSVGGNAMAVGGLELIVPTPLVPEESRNTVRTSFYIDVGTVWDTEFDYEEYRQLQLVANSFELQDYSEPRNYRVSAGVSLQWISPMGPITFSFGRPLKSEESDRTQTFTFNIGTVF</sequence>
<evidence type="ECO:0000256" key="1">
    <source>
        <dbReference type="ARBA" id="ARBA00004370"/>
    </source>
</evidence>
<dbReference type="HAMAP" id="MF_01430">
    <property type="entry name" value="OM_assembly_BamA"/>
    <property type="match status" value="1"/>
</dbReference>
<name>A0A1G6AEB2_9GAMM</name>
<dbReference type="GO" id="GO:0043165">
    <property type="term" value="P:Gram-negative-bacterium-type cell outer membrane assembly"/>
    <property type="evidence" value="ECO:0007669"/>
    <property type="project" value="UniProtKB-UniRule"/>
</dbReference>
<dbReference type="Gene3D" id="3.10.20.310">
    <property type="entry name" value="membrane protein fhac"/>
    <property type="match status" value="5"/>
</dbReference>
<dbReference type="STRING" id="1159017.SAMN02927930_00300"/>
<dbReference type="Pfam" id="PF01103">
    <property type="entry name" value="Omp85"/>
    <property type="match status" value="1"/>
</dbReference>
<dbReference type="Proteomes" id="UP000199626">
    <property type="component" value="Unassembled WGS sequence"/>
</dbReference>
<gene>
    <name evidence="8" type="primary">bamA</name>
    <name evidence="11" type="ORF">SAMN02927930_00300</name>
</gene>
<feature type="domain" description="POTRA" evidence="10">
    <location>
        <begin position="359"/>
        <end position="433"/>
    </location>
</feature>
<dbReference type="NCBIfam" id="TIGR03303">
    <property type="entry name" value="OM_YaeT"/>
    <property type="match status" value="1"/>
</dbReference>
<evidence type="ECO:0000256" key="6">
    <source>
        <dbReference type="ARBA" id="ARBA00023136"/>
    </source>
</evidence>
<feature type="domain" description="POTRA" evidence="10">
    <location>
        <begin position="104"/>
        <end position="184"/>
    </location>
</feature>
<comment type="function">
    <text evidence="8">Part of the outer membrane protein assembly complex, which is involved in assembly and insertion of beta-barrel proteins into the outer membrane.</text>
</comment>
<feature type="domain" description="POTRA" evidence="10">
    <location>
        <begin position="187"/>
        <end position="275"/>
    </location>
</feature>
<evidence type="ECO:0000313" key="12">
    <source>
        <dbReference type="Proteomes" id="UP000199626"/>
    </source>
</evidence>
<dbReference type="PROSITE" id="PS51779">
    <property type="entry name" value="POTRA"/>
    <property type="match status" value="5"/>
</dbReference>
<dbReference type="GO" id="GO:1990063">
    <property type="term" value="C:Bam protein complex"/>
    <property type="evidence" value="ECO:0007669"/>
    <property type="project" value="TreeGrafter"/>
</dbReference>
<keyword evidence="6 8" id="KW-0472">Membrane</keyword>
<evidence type="ECO:0000259" key="10">
    <source>
        <dbReference type="PROSITE" id="PS51779"/>
    </source>
</evidence>
<evidence type="ECO:0000256" key="3">
    <source>
        <dbReference type="ARBA" id="ARBA00022692"/>
    </source>
</evidence>
<comment type="subcellular location">
    <subcellularLocation>
        <location evidence="8">Cell outer membrane</location>
    </subcellularLocation>
    <subcellularLocation>
        <location evidence="1">Membrane</location>
    </subcellularLocation>
</comment>
<feature type="chain" id="PRO_5011801495" description="Outer membrane protein assembly factor BamA" evidence="8">
    <location>
        <begin position="25"/>
        <end position="838"/>
    </location>
</feature>
<accession>A0A1G6AEB2</accession>
<dbReference type="PANTHER" id="PTHR12815:SF23">
    <property type="entry name" value="OUTER MEMBRANE PROTEIN ASSEMBLY FACTOR BAMA"/>
    <property type="match status" value="1"/>
</dbReference>
<feature type="domain" description="POTRA" evidence="10">
    <location>
        <begin position="278"/>
        <end position="356"/>
    </location>
</feature>
<proteinExistence type="inferred from homology"/>
<protein>
    <recommendedName>
        <fullName evidence="8 9">Outer membrane protein assembly factor BamA</fullName>
    </recommendedName>
</protein>
<evidence type="ECO:0000256" key="7">
    <source>
        <dbReference type="ARBA" id="ARBA00023237"/>
    </source>
</evidence>